<evidence type="ECO:0000313" key="9">
    <source>
        <dbReference type="Proteomes" id="UP001372834"/>
    </source>
</evidence>
<dbReference type="GO" id="GO:0006412">
    <property type="term" value="P:translation"/>
    <property type="evidence" value="ECO:0007669"/>
    <property type="project" value="InterPro"/>
</dbReference>
<evidence type="ECO:0000256" key="1">
    <source>
        <dbReference type="ARBA" id="ARBA00009362"/>
    </source>
</evidence>
<dbReference type="Pfam" id="PF01775">
    <property type="entry name" value="Ribosomal_L18A"/>
    <property type="match status" value="1"/>
</dbReference>
<protein>
    <recommendedName>
        <fullName evidence="4">60S ribosomal protein L18a</fullName>
    </recommendedName>
</protein>
<proteinExistence type="inferred from homology"/>
<dbReference type="HAMAP" id="MF_00273">
    <property type="entry name" value="Ribosomal_eL20"/>
    <property type="match status" value="1"/>
</dbReference>
<evidence type="ECO:0000313" key="6">
    <source>
        <dbReference type="EMBL" id="KAK6636915.1"/>
    </source>
</evidence>
<feature type="domain" description="Large ribosomal subunit protein eL20" evidence="5">
    <location>
        <begin position="7"/>
        <end position="132"/>
    </location>
</feature>
<dbReference type="InterPro" id="IPR023573">
    <property type="entry name" value="Ribosomal_eL20_dom"/>
</dbReference>
<comment type="caution">
    <text evidence="6">The sequence shown here is derived from an EMBL/GenBank/DDBJ whole genome shotgun (WGS) entry which is preliminary data.</text>
</comment>
<dbReference type="PIRSF" id="PIRSF002190">
    <property type="entry name" value="Ribosomal_L18a"/>
    <property type="match status" value="1"/>
</dbReference>
<reference evidence="6 9" key="1">
    <citation type="submission" date="2023-10" db="EMBL/GenBank/DDBJ databases">
        <title>Genomes of two closely related lineages of the louse Polyplax serrata with different host specificities.</title>
        <authorList>
            <person name="Martinu J."/>
            <person name="Tarabai H."/>
            <person name="Stefka J."/>
            <person name="Hypsa V."/>
        </authorList>
    </citation>
    <scope>NUCLEOTIDE SEQUENCE [LARGE SCALE GENOMIC DNA]</scope>
    <source>
        <strain evidence="7">98ZLc_SE</strain>
        <strain evidence="6">HR10_N</strain>
    </source>
</reference>
<dbReference type="Proteomes" id="UP001372834">
    <property type="component" value="Unassembled WGS sequence"/>
</dbReference>
<keyword evidence="3 4" id="KW-0687">Ribonucleoprotein</keyword>
<dbReference type="GO" id="GO:0003735">
    <property type="term" value="F:structural constituent of ribosome"/>
    <property type="evidence" value="ECO:0007669"/>
    <property type="project" value="InterPro"/>
</dbReference>
<evidence type="ECO:0000313" key="7">
    <source>
        <dbReference type="EMBL" id="KAK6641036.1"/>
    </source>
</evidence>
<dbReference type="SUPFAM" id="SSF160374">
    <property type="entry name" value="RplX-like"/>
    <property type="match status" value="1"/>
</dbReference>
<dbReference type="AlphaFoldDB" id="A0AAN8PLK9"/>
<keyword evidence="2 4" id="KW-0689">Ribosomal protein</keyword>
<comment type="similarity">
    <text evidence="1 4">Belongs to the eukaryotic ribosomal protein eL20 family.</text>
</comment>
<dbReference type="EMBL" id="JAWJWE010000004">
    <property type="protein sequence ID" value="KAK6636915.1"/>
    <property type="molecule type" value="Genomic_DNA"/>
</dbReference>
<name>A0AAN8PLK9_POLSC</name>
<keyword evidence="8" id="KW-1185">Reference proteome</keyword>
<dbReference type="InterPro" id="IPR028877">
    <property type="entry name" value="Ribosomal_eL20"/>
</dbReference>
<dbReference type="Gene3D" id="3.10.20.10">
    <property type="match status" value="2"/>
</dbReference>
<evidence type="ECO:0000256" key="4">
    <source>
        <dbReference type="PIRNR" id="PIRNR002190"/>
    </source>
</evidence>
<accession>A0AAN8PLK9</accession>
<evidence type="ECO:0000259" key="5">
    <source>
        <dbReference type="Pfam" id="PF01775"/>
    </source>
</evidence>
<dbReference type="PANTHER" id="PTHR10052">
    <property type="entry name" value="60S RIBOSOMAL PROTEIN L18A"/>
    <property type="match status" value="1"/>
</dbReference>
<dbReference type="EMBL" id="JAWJWF010000001">
    <property type="protein sequence ID" value="KAK6641036.1"/>
    <property type="molecule type" value="Genomic_DNA"/>
</dbReference>
<evidence type="ECO:0000256" key="3">
    <source>
        <dbReference type="ARBA" id="ARBA00023274"/>
    </source>
</evidence>
<sequence>MKVKGQLKEYEIIGRKLPTEKTKNLPSPFYKMRIFAPDYIVAKSRFWYFLRQLKKVKKSTGEIVSLKEIPEKSPCKIKNFGIWLRYDSRSGTHNMYREYRDVSVAGAVTLCYRDMGARHRARAHSIQIIKVEEVKAANCRRPQVTQFHDSKIKFPLPKRIRNAKTGPLFSVRTPRTYYM</sequence>
<dbReference type="Proteomes" id="UP001359485">
    <property type="component" value="Unassembled WGS sequence"/>
</dbReference>
<dbReference type="GO" id="GO:1990904">
    <property type="term" value="C:ribonucleoprotein complex"/>
    <property type="evidence" value="ECO:0007669"/>
    <property type="project" value="UniProtKB-KW"/>
</dbReference>
<dbReference type="FunFam" id="3.10.20.10:FF:000001">
    <property type="entry name" value="60S ribosomal protein L18a"/>
    <property type="match status" value="1"/>
</dbReference>
<gene>
    <name evidence="6" type="primary">RPL18A</name>
    <name evidence="6" type="ORF">RUM43_010579</name>
    <name evidence="7" type="ORF">RUM44_012735</name>
</gene>
<dbReference type="GO" id="GO:0005840">
    <property type="term" value="C:ribosome"/>
    <property type="evidence" value="ECO:0007669"/>
    <property type="project" value="UniProtKB-KW"/>
</dbReference>
<dbReference type="FunFam" id="3.10.20.10:FF:000002">
    <property type="entry name" value="60S ribosomal protein L18a"/>
    <property type="match status" value="1"/>
</dbReference>
<organism evidence="6 9">
    <name type="scientific">Polyplax serrata</name>
    <name type="common">Common mouse louse</name>
    <dbReference type="NCBI Taxonomy" id="468196"/>
    <lineage>
        <taxon>Eukaryota</taxon>
        <taxon>Metazoa</taxon>
        <taxon>Ecdysozoa</taxon>
        <taxon>Arthropoda</taxon>
        <taxon>Hexapoda</taxon>
        <taxon>Insecta</taxon>
        <taxon>Pterygota</taxon>
        <taxon>Neoptera</taxon>
        <taxon>Paraneoptera</taxon>
        <taxon>Psocodea</taxon>
        <taxon>Troctomorpha</taxon>
        <taxon>Phthiraptera</taxon>
        <taxon>Anoplura</taxon>
        <taxon>Polyplacidae</taxon>
        <taxon>Polyplax</taxon>
    </lineage>
</organism>
<evidence type="ECO:0000313" key="8">
    <source>
        <dbReference type="Proteomes" id="UP001359485"/>
    </source>
</evidence>
<dbReference type="InterPro" id="IPR021138">
    <property type="entry name" value="Ribosomal_eL20_eukaryotes"/>
</dbReference>
<evidence type="ECO:0000256" key="2">
    <source>
        <dbReference type="ARBA" id="ARBA00022980"/>
    </source>
</evidence>